<proteinExistence type="predicted"/>
<evidence type="ECO:0000313" key="1">
    <source>
        <dbReference type="EMBL" id="KAK3255217.1"/>
    </source>
</evidence>
<accession>A0AAE0F8U5</accession>
<keyword evidence="2" id="KW-1185">Reference proteome</keyword>
<dbReference type="Proteomes" id="UP001190700">
    <property type="component" value="Unassembled WGS sequence"/>
</dbReference>
<evidence type="ECO:0000313" key="2">
    <source>
        <dbReference type="Proteomes" id="UP001190700"/>
    </source>
</evidence>
<organism evidence="1 2">
    <name type="scientific">Cymbomonas tetramitiformis</name>
    <dbReference type="NCBI Taxonomy" id="36881"/>
    <lineage>
        <taxon>Eukaryota</taxon>
        <taxon>Viridiplantae</taxon>
        <taxon>Chlorophyta</taxon>
        <taxon>Pyramimonadophyceae</taxon>
        <taxon>Pyramimonadales</taxon>
        <taxon>Pyramimonadaceae</taxon>
        <taxon>Cymbomonas</taxon>
    </lineage>
</organism>
<name>A0AAE0F8U5_9CHLO</name>
<comment type="caution">
    <text evidence="1">The sequence shown here is derived from an EMBL/GenBank/DDBJ whole genome shotgun (WGS) entry which is preliminary data.</text>
</comment>
<dbReference type="EMBL" id="LGRX02022860">
    <property type="protein sequence ID" value="KAK3255217.1"/>
    <property type="molecule type" value="Genomic_DNA"/>
</dbReference>
<dbReference type="AlphaFoldDB" id="A0AAE0F8U5"/>
<gene>
    <name evidence="1" type="ORF">CYMTET_35690</name>
</gene>
<reference evidence="1 2" key="1">
    <citation type="journal article" date="2015" name="Genome Biol. Evol.">
        <title>Comparative Genomics of a Bacterivorous Green Alga Reveals Evolutionary Causalities and Consequences of Phago-Mixotrophic Mode of Nutrition.</title>
        <authorList>
            <person name="Burns J.A."/>
            <person name="Paasch A."/>
            <person name="Narechania A."/>
            <person name="Kim E."/>
        </authorList>
    </citation>
    <scope>NUCLEOTIDE SEQUENCE [LARGE SCALE GENOMIC DNA]</scope>
    <source>
        <strain evidence="1 2">PLY_AMNH</strain>
    </source>
</reference>
<protein>
    <submittedName>
        <fullName evidence="1">Uncharacterized protein</fullName>
    </submittedName>
</protein>
<sequence length="133" mass="15194">MQRTFKVSPERELIQPGDADLVEILKLLNKHDYDAAWARSLAYVRSIACVEGTSSTNETQFSRHAYLLRMIAFSNLILSEFNGAAYTPKSEHREMLEAAIVQIDQFLLTERITNFKSKDTDPYELHRPAGDES</sequence>